<feature type="compositionally biased region" description="Low complexity" evidence="1">
    <location>
        <begin position="41"/>
        <end position="51"/>
    </location>
</feature>
<dbReference type="Proteomes" id="UP000076532">
    <property type="component" value="Unassembled WGS sequence"/>
</dbReference>
<gene>
    <name evidence="3" type="ORF">FIBSPDRAFT_1053031</name>
</gene>
<reference evidence="3 4" key="1">
    <citation type="journal article" date="2016" name="Mol. Biol. Evol.">
        <title>Comparative Genomics of Early-Diverging Mushroom-Forming Fungi Provides Insights into the Origins of Lignocellulose Decay Capabilities.</title>
        <authorList>
            <person name="Nagy L.G."/>
            <person name="Riley R."/>
            <person name="Tritt A."/>
            <person name="Adam C."/>
            <person name="Daum C."/>
            <person name="Floudas D."/>
            <person name="Sun H."/>
            <person name="Yadav J.S."/>
            <person name="Pangilinan J."/>
            <person name="Larsson K.H."/>
            <person name="Matsuura K."/>
            <person name="Barry K."/>
            <person name="Labutti K."/>
            <person name="Kuo R."/>
            <person name="Ohm R.A."/>
            <person name="Bhattacharya S.S."/>
            <person name="Shirouzu T."/>
            <person name="Yoshinaga Y."/>
            <person name="Martin F.M."/>
            <person name="Grigoriev I.V."/>
            <person name="Hibbett D.S."/>
        </authorList>
    </citation>
    <scope>NUCLEOTIDE SEQUENCE [LARGE SCALE GENOMIC DNA]</scope>
    <source>
        <strain evidence="3 4">CBS 109695</strain>
    </source>
</reference>
<keyword evidence="2" id="KW-0812">Transmembrane</keyword>
<keyword evidence="4" id="KW-1185">Reference proteome</keyword>
<dbReference type="AlphaFoldDB" id="A0A167XLR9"/>
<feature type="transmembrane region" description="Helical" evidence="2">
    <location>
        <begin position="248"/>
        <end position="267"/>
    </location>
</feature>
<evidence type="ECO:0000313" key="4">
    <source>
        <dbReference type="Proteomes" id="UP000076532"/>
    </source>
</evidence>
<dbReference type="STRING" id="436010.A0A167XLR9"/>
<evidence type="ECO:0000313" key="3">
    <source>
        <dbReference type="EMBL" id="KZP07350.1"/>
    </source>
</evidence>
<organism evidence="3 4">
    <name type="scientific">Athelia psychrophila</name>
    <dbReference type="NCBI Taxonomy" id="1759441"/>
    <lineage>
        <taxon>Eukaryota</taxon>
        <taxon>Fungi</taxon>
        <taxon>Dikarya</taxon>
        <taxon>Basidiomycota</taxon>
        <taxon>Agaricomycotina</taxon>
        <taxon>Agaricomycetes</taxon>
        <taxon>Agaricomycetidae</taxon>
        <taxon>Atheliales</taxon>
        <taxon>Atheliaceae</taxon>
        <taxon>Athelia</taxon>
    </lineage>
</organism>
<proteinExistence type="predicted"/>
<keyword evidence="2" id="KW-1133">Transmembrane helix</keyword>
<protein>
    <submittedName>
        <fullName evidence="3">Uncharacterized protein</fullName>
    </submittedName>
</protein>
<dbReference type="OrthoDB" id="3252109at2759"/>
<feature type="compositionally biased region" description="Pro residues" evidence="1">
    <location>
        <begin position="30"/>
        <end position="40"/>
    </location>
</feature>
<evidence type="ECO:0000256" key="2">
    <source>
        <dbReference type="SAM" id="Phobius"/>
    </source>
</evidence>
<feature type="compositionally biased region" description="Polar residues" evidence="1">
    <location>
        <begin position="96"/>
        <end position="116"/>
    </location>
</feature>
<feature type="region of interest" description="Disordered" evidence="1">
    <location>
        <begin position="1"/>
        <end position="128"/>
    </location>
</feature>
<sequence length="271" mass="29274">MPPRRKPHCRSCGTTMEGHKRRNGVLVCPLPSPPPSPPPSNRSGSLPSGSSIVLDLSIPPPPESNSQEPEEFPEGPFHRINQGWVDVRRDSPPPRSQASGSVVSTALRSDGSQASIKTVEDEDEPTDDEQEALIENALSSSIPLASIFSTPKEHIADVRKAAREIGLHTALMRRPGARDDGKVSYDRWGNRENSWWVIMGRNGEAVRHLGRLTQQLENLQNLPGAFPPHRQLQPETVVSPPPASAAPGFLQLIIAGAIGGAAVLFGVTRAF</sequence>
<evidence type="ECO:0000256" key="1">
    <source>
        <dbReference type="SAM" id="MobiDB-lite"/>
    </source>
</evidence>
<name>A0A167XLR9_9AGAM</name>
<dbReference type="EMBL" id="KV417754">
    <property type="protein sequence ID" value="KZP07350.1"/>
    <property type="molecule type" value="Genomic_DNA"/>
</dbReference>
<accession>A0A167XLR9</accession>
<keyword evidence="2" id="KW-0472">Membrane</keyword>